<dbReference type="Pfam" id="PF00696">
    <property type="entry name" value="AA_kinase"/>
    <property type="match status" value="1"/>
</dbReference>
<keyword evidence="5 8" id="KW-0418">Kinase</keyword>
<dbReference type="NCBIfam" id="NF010659">
    <property type="entry name" value="PRK14058.1-1"/>
    <property type="match status" value="1"/>
</dbReference>
<dbReference type="EMBL" id="CAGS01000250">
    <property type="protein sequence ID" value="CCF84229.1"/>
    <property type="molecule type" value="Genomic_DNA"/>
</dbReference>
<dbReference type="InterPro" id="IPR001057">
    <property type="entry name" value="Glu/AcGlu_kinase"/>
</dbReference>
<dbReference type="GO" id="GO:0006526">
    <property type="term" value="P:L-arginine biosynthetic process"/>
    <property type="evidence" value="ECO:0007669"/>
    <property type="project" value="TreeGrafter"/>
</dbReference>
<dbReference type="GO" id="GO:0003991">
    <property type="term" value="F:acetylglutamate kinase activity"/>
    <property type="evidence" value="ECO:0007669"/>
    <property type="project" value="TreeGrafter"/>
</dbReference>
<dbReference type="PIRSF" id="PIRSF000728">
    <property type="entry name" value="NAGK"/>
    <property type="match status" value="1"/>
</dbReference>
<comment type="caution">
    <text evidence="10">The sequence shown here is derived from an EMBL/GenBank/DDBJ whole genome shotgun (WGS) entry which is preliminary data.</text>
</comment>
<feature type="site" description="Transition state stabilizer" evidence="8">
    <location>
        <position position="5"/>
    </location>
</feature>
<keyword evidence="4 8" id="KW-0547">Nucleotide-binding</keyword>
<comment type="catalytic activity">
    <reaction evidence="8">
        <text>[amino-group carrier protein]-C-terminal-N-(1,4-dicarboxybutan-1-yl)-L-glutamine + ATP = [amino-group carrier protein]-C-terminal-N-(1-carboxy-5-phosphooxy-5-oxopentan-1-yl)-L-glutamine + ADP</text>
        <dbReference type="Rhea" id="RHEA:41944"/>
        <dbReference type="Rhea" id="RHEA-COMP:9694"/>
        <dbReference type="Rhea" id="RHEA-COMP:9712"/>
        <dbReference type="ChEBI" id="CHEBI:30616"/>
        <dbReference type="ChEBI" id="CHEBI:78499"/>
        <dbReference type="ChEBI" id="CHEBI:78503"/>
        <dbReference type="ChEBI" id="CHEBI:456216"/>
        <dbReference type="EC" id="2.7.2.17"/>
    </reaction>
</comment>
<keyword evidence="11" id="KW-1185">Reference proteome</keyword>
<feature type="binding site" evidence="8">
    <location>
        <position position="63"/>
    </location>
    <ligand>
        <name>substrate</name>
    </ligand>
</feature>
<evidence type="ECO:0000313" key="10">
    <source>
        <dbReference type="EMBL" id="CCF84229.1"/>
    </source>
</evidence>
<evidence type="ECO:0000259" key="9">
    <source>
        <dbReference type="Pfam" id="PF00696"/>
    </source>
</evidence>
<dbReference type="Proteomes" id="UP000004221">
    <property type="component" value="Unassembled WGS sequence"/>
</dbReference>
<evidence type="ECO:0000256" key="6">
    <source>
        <dbReference type="ARBA" id="ARBA00022840"/>
    </source>
</evidence>
<comment type="subcellular location">
    <subcellularLocation>
        <location evidence="8">Cytoplasm</location>
    </subcellularLocation>
</comment>
<dbReference type="InterPro" id="IPR001048">
    <property type="entry name" value="Asp/Glu/Uridylate_kinase"/>
</dbReference>
<evidence type="ECO:0000256" key="8">
    <source>
        <dbReference type="HAMAP-Rule" id="MF_02082"/>
    </source>
</evidence>
<feature type="binding site" evidence="8">
    <location>
        <position position="167"/>
    </location>
    <ligand>
        <name>substrate</name>
    </ligand>
</feature>
<comment type="function">
    <text evidence="8">Catalyzes the phosphorylation of LysW-gamma-alpha-aminoadipate.</text>
</comment>
<dbReference type="AlphaFoldDB" id="I4EHR7"/>
<comment type="caution">
    <text evidence="8">Lacks conserved residue(s) required for the propagation of feature annotation.</text>
</comment>
<gene>
    <name evidence="10" type="primary">argB</name>
    <name evidence="8" type="synonym">lysZ</name>
    <name evidence="10" type="ORF">NITHO_3230002</name>
</gene>
<dbReference type="OrthoDB" id="9803155at2"/>
<dbReference type="PANTHER" id="PTHR23342">
    <property type="entry name" value="N-ACETYLGLUTAMATE SYNTHASE"/>
    <property type="match status" value="1"/>
</dbReference>
<feature type="domain" description="Aspartate/glutamate/uridylate kinase" evidence="9">
    <location>
        <begin position="2"/>
        <end position="249"/>
    </location>
</feature>
<evidence type="ECO:0000256" key="2">
    <source>
        <dbReference type="ARBA" id="ARBA00022605"/>
    </source>
</evidence>
<comment type="pathway">
    <text evidence="8">Amino-acid biosynthesis; L-lysine biosynthesis via AAA pathway; L-lysine from L-alpha-aminoadipate (Thermus route): step 2/5.</text>
</comment>
<dbReference type="UniPathway" id="UPA00033">
    <property type="reaction ID" value="UER00036"/>
</dbReference>
<dbReference type="PRINTS" id="PR00474">
    <property type="entry name" value="GLU5KINASE"/>
</dbReference>
<evidence type="ECO:0000313" key="11">
    <source>
        <dbReference type="Proteomes" id="UP000004221"/>
    </source>
</evidence>
<protein>
    <recommendedName>
        <fullName evidence="8">Putative [LysW]-aminoadipate kinase</fullName>
        <ecNumber evidence="8">2.7.2.17</ecNumber>
    </recommendedName>
</protein>
<dbReference type="GO" id="GO:0043744">
    <property type="term" value="F:N2-acetyl-L-aminoadipate kinase activity"/>
    <property type="evidence" value="ECO:0007669"/>
    <property type="project" value="RHEA"/>
</dbReference>
<dbReference type="Gene3D" id="3.40.1160.10">
    <property type="entry name" value="Acetylglutamate kinase-like"/>
    <property type="match status" value="1"/>
</dbReference>
<keyword evidence="3 8" id="KW-0808">Transferase</keyword>
<dbReference type="GO" id="GO:0019878">
    <property type="term" value="P:lysine biosynthetic process via aminoadipic acid"/>
    <property type="evidence" value="ECO:0007669"/>
    <property type="project" value="UniProtKB-UniRule"/>
</dbReference>
<keyword evidence="7 8" id="KW-0457">Lysine biosynthesis</keyword>
<dbReference type="SUPFAM" id="SSF53633">
    <property type="entry name" value="Carbamate kinase-like"/>
    <property type="match status" value="1"/>
</dbReference>
<evidence type="ECO:0000256" key="1">
    <source>
        <dbReference type="ARBA" id="ARBA00022490"/>
    </source>
</evidence>
<sequence>MLVVKLGGSAGIDPGPTLDDLAALTKAGPVVFIHGANAVMDEMSRKLGREPRLVLSKSGQVSRFTDHETMDLMLAVYAGMVNKRLVEGLQARGVNAVGLSALDGGIARGPRKDTLRAIEDGKPKVLRGDYAGGIEKIDTRLIHLLLDNGYLPVLTPPALSYAGEAVNVDGDKLSLRLSIALEADTLVILSNTPGLLRDLNDPGSLITEIDVSDPASVAAAMDAAGGRMKKKVQAGCDAVAAGIGRVVFANARVEQPVQRALAGEGTVLLARTPIGAQQS</sequence>
<proteinExistence type="inferred from homology"/>
<reference evidence="10 11" key="1">
    <citation type="journal article" date="2012" name="ISME J.">
        <title>Nitrification expanded: discovery, physiology and genomics of a nitrite-oxidizing bacterium from the phylum Chloroflexi.</title>
        <authorList>
            <person name="Sorokin D.Y."/>
            <person name="Lucker S."/>
            <person name="Vejmelkova D."/>
            <person name="Kostrikina N.A."/>
            <person name="Kleerebezem R."/>
            <person name="Rijpstra W.I."/>
            <person name="Damste J.S."/>
            <person name="Le Paslier D."/>
            <person name="Muyzer G."/>
            <person name="Wagner M."/>
            <person name="van Loosdrecht M.C."/>
            <person name="Daims H."/>
        </authorList>
    </citation>
    <scope>NUCLEOTIDE SEQUENCE [LARGE SCALE GENOMIC DNA]</scope>
    <source>
        <strain evidence="11">none</strain>
    </source>
</reference>
<dbReference type="EC" id="2.7.2.17" evidence="8"/>
<evidence type="ECO:0000256" key="3">
    <source>
        <dbReference type="ARBA" id="ARBA00022679"/>
    </source>
</evidence>
<keyword evidence="6 8" id="KW-0067">ATP-binding</keyword>
<feature type="site" description="Transition state stabilizer" evidence="8">
    <location>
        <position position="231"/>
    </location>
</feature>
<dbReference type="InterPro" id="IPR004662">
    <property type="entry name" value="AcgluKinase_fam"/>
</dbReference>
<name>I4EHR7_9BACT</name>
<dbReference type="RefSeq" id="WP_008478239.1">
    <property type="nucleotide sequence ID" value="NZ_CAGS01000250.1"/>
</dbReference>
<dbReference type="NCBIfam" id="TIGR00761">
    <property type="entry name" value="argB"/>
    <property type="match status" value="1"/>
</dbReference>
<evidence type="ECO:0000256" key="5">
    <source>
        <dbReference type="ARBA" id="ARBA00022777"/>
    </source>
</evidence>
<dbReference type="HAMAP" id="MF_02082">
    <property type="entry name" value="LysZ"/>
    <property type="match status" value="1"/>
</dbReference>
<keyword evidence="2 8" id="KW-0028">Amino-acid biosynthesis</keyword>
<dbReference type="GO" id="GO:0005524">
    <property type="term" value="F:ATP binding"/>
    <property type="evidence" value="ECO:0007669"/>
    <property type="project" value="UniProtKB-KW"/>
</dbReference>
<organism evidence="10 11">
    <name type="scientific">Nitrolancea hollandica Lb</name>
    <dbReference type="NCBI Taxonomy" id="1129897"/>
    <lineage>
        <taxon>Bacteria</taxon>
        <taxon>Pseudomonadati</taxon>
        <taxon>Thermomicrobiota</taxon>
        <taxon>Thermomicrobia</taxon>
        <taxon>Sphaerobacterales</taxon>
        <taxon>Sphaerobacterineae</taxon>
        <taxon>Sphaerobacteraceae</taxon>
        <taxon>Nitrolancea</taxon>
    </lineage>
</organism>
<keyword evidence="1 8" id="KW-0963">Cytoplasm</keyword>
<accession>I4EHR7</accession>
<comment type="similarity">
    <text evidence="8">Belongs to the acetylglutamate kinase family. LysZ subfamily.</text>
</comment>
<evidence type="ECO:0000256" key="7">
    <source>
        <dbReference type="ARBA" id="ARBA00023154"/>
    </source>
</evidence>
<evidence type="ECO:0000256" key="4">
    <source>
        <dbReference type="ARBA" id="ARBA00022741"/>
    </source>
</evidence>
<dbReference type="InterPro" id="IPR036393">
    <property type="entry name" value="AceGlu_kinase-like_sf"/>
</dbReference>
<dbReference type="InterPro" id="IPR037529">
    <property type="entry name" value="LysZ"/>
</dbReference>
<dbReference type="GO" id="GO:0005737">
    <property type="term" value="C:cytoplasm"/>
    <property type="evidence" value="ECO:0007669"/>
    <property type="project" value="UniProtKB-SubCell"/>
</dbReference>
<dbReference type="PANTHER" id="PTHR23342:SF20">
    <property type="entry name" value="[LYSW]-AMINOADIPATE KINASE"/>
    <property type="match status" value="1"/>
</dbReference>